<keyword evidence="5" id="KW-0630">Potassium</keyword>
<keyword evidence="8" id="KW-1133">Transmembrane helix</keyword>
<dbReference type="GO" id="GO:0006813">
    <property type="term" value="P:potassium ion transport"/>
    <property type="evidence" value="ECO:0007669"/>
    <property type="project" value="UniProtKB-KW"/>
</dbReference>
<dbReference type="EMBL" id="PQIB02000004">
    <property type="protein sequence ID" value="RLN24635.1"/>
    <property type="molecule type" value="Genomic_DNA"/>
</dbReference>
<feature type="region of interest" description="Disordered" evidence="7">
    <location>
        <begin position="122"/>
        <end position="158"/>
    </location>
</feature>
<keyword evidence="8" id="KW-0472">Membrane</keyword>
<dbReference type="GO" id="GO:0098662">
    <property type="term" value="P:inorganic cation transmembrane transport"/>
    <property type="evidence" value="ECO:0007669"/>
    <property type="project" value="TreeGrafter"/>
</dbReference>
<evidence type="ECO:0000256" key="6">
    <source>
        <dbReference type="ARBA" id="ARBA00023065"/>
    </source>
</evidence>
<dbReference type="STRING" id="4540.A0A3L6SRH4"/>
<dbReference type="GO" id="GO:0009941">
    <property type="term" value="C:chloroplast envelope"/>
    <property type="evidence" value="ECO:0007669"/>
    <property type="project" value="UniProtKB-SubCell"/>
</dbReference>
<gene>
    <name evidence="9" type="ORF">C2845_PM07G17930</name>
</gene>
<dbReference type="OrthoDB" id="785371at2759"/>
<dbReference type="GO" id="GO:0012505">
    <property type="term" value="C:endomembrane system"/>
    <property type="evidence" value="ECO:0007669"/>
    <property type="project" value="TreeGrafter"/>
</dbReference>
<feature type="transmembrane region" description="Helical" evidence="8">
    <location>
        <begin position="20"/>
        <end position="40"/>
    </location>
</feature>
<evidence type="ECO:0000256" key="3">
    <source>
        <dbReference type="ARBA" id="ARBA00022448"/>
    </source>
</evidence>
<protein>
    <submittedName>
        <fullName evidence="9">Uncharacterized protein</fullName>
    </submittedName>
</protein>
<dbReference type="PANTHER" id="PTHR32468:SF122">
    <property type="entry name" value="OS03G0828600 PROTEIN"/>
    <property type="match status" value="1"/>
</dbReference>
<keyword evidence="6" id="KW-0406">Ion transport</keyword>
<evidence type="ECO:0000256" key="8">
    <source>
        <dbReference type="SAM" id="Phobius"/>
    </source>
</evidence>
<dbReference type="Gene3D" id="1.20.1530.20">
    <property type="match status" value="1"/>
</dbReference>
<organism evidence="9 10">
    <name type="scientific">Panicum miliaceum</name>
    <name type="common">Proso millet</name>
    <name type="synonym">Broomcorn millet</name>
    <dbReference type="NCBI Taxonomy" id="4540"/>
    <lineage>
        <taxon>Eukaryota</taxon>
        <taxon>Viridiplantae</taxon>
        <taxon>Streptophyta</taxon>
        <taxon>Embryophyta</taxon>
        <taxon>Tracheophyta</taxon>
        <taxon>Spermatophyta</taxon>
        <taxon>Magnoliopsida</taxon>
        <taxon>Liliopsida</taxon>
        <taxon>Poales</taxon>
        <taxon>Poaceae</taxon>
        <taxon>PACMAD clade</taxon>
        <taxon>Panicoideae</taxon>
        <taxon>Panicodae</taxon>
        <taxon>Paniceae</taxon>
        <taxon>Panicinae</taxon>
        <taxon>Panicum</taxon>
        <taxon>Panicum sect. Panicum</taxon>
    </lineage>
</organism>
<name>A0A3L6SRH4_PANMI</name>
<dbReference type="InterPro" id="IPR050794">
    <property type="entry name" value="CPA2_transporter"/>
</dbReference>
<evidence type="ECO:0000256" key="5">
    <source>
        <dbReference type="ARBA" id="ARBA00022958"/>
    </source>
</evidence>
<dbReference type="Proteomes" id="UP000275267">
    <property type="component" value="Unassembled WGS sequence"/>
</dbReference>
<proteinExistence type="predicted"/>
<accession>A0A3L6SRH4</accession>
<dbReference type="GO" id="GO:0016020">
    <property type="term" value="C:membrane"/>
    <property type="evidence" value="ECO:0007669"/>
    <property type="project" value="UniProtKB-SubCell"/>
</dbReference>
<feature type="compositionally biased region" description="Basic and acidic residues" evidence="7">
    <location>
        <begin position="123"/>
        <end position="158"/>
    </location>
</feature>
<comment type="subcellular location">
    <subcellularLocation>
        <location evidence="2">Plastid</location>
        <location evidence="2">Chloroplast envelope</location>
    </subcellularLocation>
</comment>
<dbReference type="PANTHER" id="PTHR32468">
    <property type="entry name" value="CATION/H + ANTIPORTER"/>
    <property type="match status" value="1"/>
</dbReference>
<evidence type="ECO:0000313" key="9">
    <source>
        <dbReference type="EMBL" id="RLN24635.1"/>
    </source>
</evidence>
<dbReference type="GO" id="GO:0006885">
    <property type="term" value="P:regulation of pH"/>
    <property type="evidence" value="ECO:0007669"/>
    <property type="project" value="TreeGrafter"/>
</dbReference>
<dbReference type="AlphaFoldDB" id="A0A3L6SRH4"/>
<keyword evidence="10" id="KW-1185">Reference proteome</keyword>
<comment type="function">
    <text evidence="1">May function as sodium-coupled metabolite transporter across the chloroplast envelope.</text>
</comment>
<keyword evidence="4" id="KW-0633">Potassium transport</keyword>
<sequence>MARRSPAGEPVKESFICSTVVIVLAIGIHALFGGFVIGVLSPKEGACADTLTEKMEDLVASLPAPTNVATISGAKSWGFLVLVITTACAGKIGGTVRASLLMRVPSNSADQATHIRRSALAKPEQRRRCYSREMGERADGRERNEPQERGDRSIQMKG</sequence>
<keyword evidence="8" id="KW-0812">Transmembrane</keyword>
<evidence type="ECO:0000256" key="7">
    <source>
        <dbReference type="SAM" id="MobiDB-lite"/>
    </source>
</evidence>
<dbReference type="InterPro" id="IPR038770">
    <property type="entry name" value="Na+/solute_symporter_sf"/>
</dbReference>
<evidence type="ECO:0000256" key="2">
    <source>
        <dbReference type="ARBA" id="ARBA00004119"/>
    </source>
</evidence>
<keyword evidence="3" id="KW-0813">Transport</keyword>
<evidence type="ECO:0000313" key="10">
    <source>
        <dbReference type="Proteomes" id="UP000275267"/>
    </source>
</evidence>
<reference evidence="10" key="1">
    <citation type="journal article" date="2019" name="Nat. Commun.">
        <title>The genome of broomcorn millet.</title>
        <authorList>
            <person name="Zou C."/>
            <person name="Miki D."/>
            <person name="Li D."/>
            <person name="Tang Q."/>
            <person name="Xiao L."/>
            <person name="Rajput S."/>
            <person name="Deng P."/>
            <person name="Jia W."/>
            <person name="Huang R."/>
            <person name="Zhang M."/>
            <person name="Sun Y."/>
            <person name="Hu J."/>
            <person name="Fu X."/>
            <person name="Schnable P.S."/>
            <person name="Li F."/>
            <person name="Zhang H."/>
            <person name="Feng B."/>
            <person name="Zhu X."/>
            <person name="Liu R."/>
            <person name="Schnable J.C."/>
            <person name="Zhu J.-K."/>
            <person name="Zhang H."/>
        </authorList>
    </citation>
    <scope>NUCLEOTIDE SEQUENCE [LARGE SCALE GENOMIC DNA]</scope>
</reference>
<comment type="caution">
    <text evidence="9">The sequence shown here is derived from an EMBL/GenBank/DDBJ whole genome shotgun (WGS) entry which is preliminary data.</text>
</comment>
<evidence type="ECO:0000256" key="4">
    <source>
        <dbReference type="ARBA" id="ARBA00022538"/>
    </source>
</evidence>
<evidence type="ECO:0000256" key="1">
    <source>
        <dbReference type="ARBA" id="ARBA00003198"/>
    </source>
</evidence>